<dbReference type="PATRIC" id="fig|1158607.3.peg.3020"/>
<accession>R2SUG3</accession>
<reference evidence="1 2" key="1">
    <citation type="submission" date="2013-02" db="EMBL/GenBank/DDBJ databases">
        <title>The Genome Sequence of Enterococcus pallens BAA-351.</title>
        <authorList>
            <consortium name="The Broad Institute Genome Sequencing Platform"/>
            <consortium name="The Broad Institute Genome Sequencing Center for Infectious Disease"/>
            <person name="Earl A.M."/>
            <person name="Gilmore M.S."/>
            <person name="Lebreton F."/>
            <person name="Walker B."/>
            <person name="Young S.K."/>
            <person name="Zeng Q."/>
            <person name="Gargeya S."/>
            <person name="Fitzgerald M."/>
            <person name="Haas B."/>
            <person name="Abouelleil A."/>
            <person name="Alvarado L."/>
            <person name="Arachchi H.M."/>
            <person name="Berlin A.M."/>
            <person name="Chapman S.B."/>
            <person name="Dewar J."/>
            <person name="Goldberg J."/>
            <person name="Griggs A."/>
            <person name="Gujja S."/>
            <person name="Hansen M."/>
            <person name="Howarth C."/>
            <person name="Imamovic A."/>
            <person name="Larimer J."/>
            <person name="McCowan C."/>
            <person name="Murphy C."/>
            <person name="Neiman D."/>
            <person name="Pearson M."/>
            <person name="Priest M."/>
            <person name="Roberts A."/>
            <person name="Saif S."/>
            <person name="Shea T."/>
            <person name="Sisk P."/>
            <person name="Sykes S."/>
            <person name="Wortman J."/>
            <person name="Nusbaum C."/>
            <person name="Birren B."/>
        </authorList>
    </citation>
    <scope>NUCLEOTIDE SEQUENCE [LARGE SCALE GENOMIC DNA]</scope>
    <source>
        <strain evidence="1 2">ATCC BAA-351</strain>
    </source>
</reference>
<organism evidence="1 2">
    <name type="scientific">Enterococcus pallens ATCC BAA-351</name>
    <dbReference type="NCBI Taxonomy" id="1158607"/>
    <lineage>
        <taxon>Bacteria</taxon>
        <taxon>Bacillati</taxon>
        <taxon>Bacillota</taxon>
        <taxon>Bacilli</taxon>
        <taxon>Lactobacillales</taxon>
        <taxon>Enterococcaceae</taxon>
        <taxon>Enterococcus</taxon>
    </lineage>
</organism>
<dbReference type="Proteomes" id="UP000013782">
    <property type="component" value="Unassembled WGS sequence"/>
</dbReference>
<dbReference type="EMBL" id="AJAQ01000033">
    <property type="protein sequence ID" value="EOH91734.1"/>
    <property type="molecule type" value="Genomic_DNA"/>
</dbReference>
<name>R2SUG3_9ENTE</name>
<evidence type="ECO:0000313" key="1">
    <source>
        <dbReference type="EMBL" id="EOH91734.1"/>
    </source>
</evidence>
<evidence type="ECO:0000313" key="2">
    <source>
        <dbReference type="Proteomes" id="UP000013782"/>
    </source>
</evidence>
<keyword evidence="2" id="KW-1185">Reference proteome</keyword>
<gene>
    <name evidence="1" type="ORF">UAU_03036</name>
</gene>
<dbReference type="RefSeq" id="WP_010758018.1">
    <property type="nucleotide sequence ID" value="NZ_ASWD01000001.1"/>
</dbReference>
<protein>
    <submittedName>
        <fullName evidence="1">Uncharacterized protein</fullName>
    </submittedName>
</protein>
<dbReference type="HOGENOM" id="CLU_057669_3_0_9"/>
<dbReference type="OrthoDB" id="2195232at2"/>
<dbReference type="AlphaFoldDB" id="R2SUG3"/>
<comment type="caution">
    <text evidence="1">The sequence shown here is derived from an EMBL/GenBank/DDBJ whole genome shotgun (WGS) entry which is preliminary data.</text>
</comment>
<sequence length="226" mass="26087">MTKTLLGFRQVFNLTRQSLEKRLLAYFKETDDAEYIIECAVAAQVRNAHSKEDFSFLAKDLIRSLLLTGERLPSKNHLCLFFRGYFSEDEWRSVLVRQFECPGDYLSAANKYAPTINSLEPLLSSGSREVPDRATLIARFKDGAGYFHEIKIKNAIIDISPYDTRELSRVLILLTGLKRNGVRSFVKAISANRERIIEVRKNDLVFINDRLGDKPLFSREWFINDK</sequence>
<proteinExistence type="predicted"/>